<dbReference type="PROSITE" id="PS51465">
    <property type="entry name" value="KAZAL_2"/>
    <property type="match status" value="1"/>
</dbReference>
<protein>
    <recommendedName>
        <fullName evidence="2">Kazal-like domain-containing protein</fullName>
    </recommendedName>
</protein>
<dbReference type="OrthoDB" id="529793at2759"/>
<evidence type="ECO:0000313" key="4">
    <source>
        <dbReference type="Proteomes" id="UP000613740"/>
    </source>
</evidence>
<reference evidence="3" key="1">
    <citation type="journal article" date="2020" name="bioRxiv">
        <title>Comparative genomics of Chlamydomonas.</title>
        <authorList>
            <person name="Craig R.J."/>
            <person name="Hasan A.R."/>
            <person name="Ness R.W."/>
            <person name="Keightley P.D."/>
        </authorList>
    </citation>
    <scope>NUCLEOTIDE SEQUENCE</scope>
    <source>
        <strain evidence="3">CCAP 11/173</strain>
    </source>
</reference>
<proteinExistence type="predicted"/>
<feature type="signal peptide" evidence="1">
    <location>
        <begin position="1"/>
        <end position="26"/>
    </location>
</feature>
<name>A0A835TCI0_9CHLO</name>
<dbReference type="SUPFAM" id="SSF100895">
    <property type="entry name" value="Kazal-type serine protease inhibitors"/>
    <property type="match status" value="1"/>
</dbReference>
<comment type="caution">
    <text evidence="3">The sequence shown here is derived from an EMBL/GenBank/DDBJ whole genome shotgun (WGS) entry which is preliminary data.</text>
</comment>
<dbReference type="InterPro" id="IPR036058">
    <property type="entry name" value="Kazal_dom_sf"/>
</dbReference>
<dbReference type="EMBL" id="JAEHOD010000053">
    <property type="protein sequence ID" value="KAG2435455.1"/>
    <property type="molecule type" value="Genomic_DNA"/>
</dbReference>
<evidence type="ECO:0000256" key="1">
    <source>
        <dbReference type="SAM" id="SignalP"/>
    </source>
</evidence>
<organism evidence="3 4">
    <name type="scientific">Chlamydomonas schloesseri</name>
    <dbReference type="NCBI Taxonomy" id="2026947"/>
    <lineage>
        <taxon>Eukaryota</taxon>
        <taxon>Viridiplantae</taxon>
        <taxon>Chlorophyta</taxon>
        <taxon>core chlorophytes</taxon>
        <taxon>Chlorophyceae</taxon>
        <taxon>CS clade</taxon>
        <taxon>Chlamydomonadales</taxon>
        <taxon>Chlamydomonadaceae</taxon>
        <taxon>Chlamydomonas</taxon>
    </lineage>
</organism>
<dbReference type="Proteomes" id="UP000613740">
    <property type="component" value="Unassembled WGS sequence"/>
</dbReference>
<dbReference type="AlphaFoldDB" id="A0A835TCI0"/>
<accession>A0A835TCI0</accession>
<dbReference type="CDD" id="cd00104">
    <property type="entry name" value="KAZAL_FS"/>
    <property type="match status" value="1"/>
</dbReference>
<feature type="chain" id="PRO_5032885865" description="Kazal-like domain-containing protein" evidence="1">
    <location>
        <begin position="27"/>
        <end position="222"/>
    </location>
</feature>
<dbReference type="Gene3D" id="3.30.60.30">
    <property type="match status" value="1"/>
</dbReference>
<gene>
    <name evidence="3" type="ORF">HYH02_011955</name>
</gene>
<keyword evidence="4" id="KW-1185">Reference proteome</keyword>
<evidence type="ECO:0000313" key="3">
    <source>
        <dbReference type="EMBL" id="KAG2435455.1"/>
    </source>
</evidence>
<evidence type="ECO:0000259" key="2">
    <source>
        <dbReference type="PROSITE" id="PS51465"/>
    </source>
</evidence>
<sequence length="222" mass="23257">MARRSFANAGLLLAIFAAYGLATALAQDTCICPYLYDPVCDIKTGKTYSNACFAKCAGVDAVKAGACSLDSSRRNDIFPACPGNLPVVRCMQPCSKPCAADPSAICVANPCGVLLTYRGYKIGACGEVWVNTKGDVVDACMVDITTSCDGGAPRVMCSLTSPTCATATCPGAPASAKCIVKNCQLTYQGQTLSPCTPIFYNKVSGEVYDCTAPLPRRLLQKQ</sequence>
<dbReference type="InterPro" id="IPR002350">
    <property type="entry name" value="Kazal_dom"/>
</dbReference>
<feature type="domain" description="Kazal-like" evidence="2">
    <location>
        <begin position="24"/>
        <end position="69"/>
    </location>
</feature>
<keyword evidence="1" id="KW-0732">Signal</keyword>